<feature type="compositionally biased region" description="Polar residues" evidence="9">
    <location>
        <begin position="59"/>
        <end position="69"/>
    </location>
</feature>
<feature type="compositionally biased region" description="Basic and acidic residues" evidence="9">
    <location>
        <begin position="613"/>
        <end position="623"/>
    </location>
</feature>
<evidence type="ECO:0000256" key="6">
    <source>
        <dbReference type="ARBA" id="ARBA00023055"/>
    </source>
</evidence>
<sequence>MGFLTLLYVYLLGGITFIPLCICAVLLHAHLTFPRIDATRTTVTTSPKHKYRVNRYRPSHSSGKTTGSDSESEDDETPPATASGGKGGERSTLPPRKKKNSFGSAPNTAQGYFAVTREFVPGGINGKPPEKIISVQQTTLQREATGDNMSIASNDSTSSSSTSASTGFGGGGFGSSGTGSGFGNTINVNVGRTQEPENQGGVKGAAGKAAALGQNLYGKIFKGGNKEDGQQETIKNGKGKRGRNVFYVVLRLGHLIFFDDESQTDVRYVLPLSSYIPTIYSDESPLPEGELFIRRNAICLRHKLELNGSSASLAPPQSPNPDAPDTKPYYFFSESSSNKEDFYFALLAAVSPPPVQPLQIHTPDLISLMQRLHLSESHMETRWLNALLGRMFLSICKTPAFEAGLKAKIAKKMSRVNKPGFLSAIELRSVNIGGQLPYILRPKMRELGVEGGFVVEADCEYKGGATVEISTIATLSLGSHIRPREVSLILSVTLRRLSGHMLLRIKPPPSNRLWFTFEHPPKIDLEVKPVVSSRQITYGVVLRAIESRIKEVVMETLVGDMWDDVPFWTSEGMFRGGIWGEPTEAGADEEALTDDQSDRSSVSSAPILNDTPGGREPKEKGSRSTESLPVGVGAGTTSVGMGREGRDRDREAMGLGREGSYTTSSATLGTAAMGGRGRERDIRGRGGLDDGLEYRGTW</sequence>
<dbReference type="Pfam" id="PF15413">
    <property type="entry name" value="PH_11"/>
    <property type="match status" value="1"/>
</dbReference>
<feature type="compositionally biased region" description="Basic and acidic residues" evidence="9">
    <location>
        <begin position="643"/>
        <end position="652"/>
    </location>
</feature>
<feature type="compositionally biased region" description="Basic residues" evidence="9">
    <location>
        <begin position="47"/>
        <end position="58"/>
    </location>
</feature>
<comment type="subcellular location">
    <subcellularLocation>
        <location evidence="1">Endoplasmic reticulum membrane</location>
    </subcellularLocation>
</comment>
<dbReference type="InterPro" id="IPR031468">
    <property type="entry name" value="SMP_LBD"/>
</dbReference>
<dbReference type="AlphaFoldDB" id="A0A3N4HXW1"/>
<feature type="compositionally biased region" description="Polar residues" evidence="9">
    <location>
        <begin position="144"/>
        <end position="155"/>
    </location>
</feature>
<keyword evidence="13" id="KW-1185">Reference proteome</keyword>
<evidence type="ECO:0000256" key="3">
    <source>
        <dbReference type="ARBA" id="ARBA00022692"/>
    </source>
</evidence>
<dbReference type="PROSITE" id="PS51847">
    <property type="entry name" value="SMP"/>
    <property type="match status" value="1"/>
</dbReference>
<evidence type="ECO:0000256" key="1">
    <source>
        <dbReference type="ARBA" id="ARBA00004586"/>
    </source>
</evidence>
<evidence type="ECO:0000256" key="10">
    <source>
        <dbReference type="SAM" id="Phobius"/>
    </source>
</evidence>
<evidence type="ECO:0000256" key="5">
    <source>
        <dbReference type="ARBA" id="ARBA00022989"/>
    </source>
</evidence>
<feature type="region of interest" description="Disordered" evidence="9">
    <location>
        <begin position="144"/>
        <end position="176"/>
    </location>
</feature>
<dbReference type="GO" id="GO:0015914">
    <property type="term" value="P:phospholipid transport"/>
    <property type="evidence" value="ECO:0007669"/>
    <property type="project" value="TreeGrafter"/>
</dbReference>
<dbReference type="GO" id="GO:0005789">
    <property type="term" value="C:endoplasmic reticulum membrane"/>
    <property type="evidence" value="ECO:0007669"/>
    <property type="project" value="UniProtKB-SubCell"/>
</dbReference>
<dbReference type="CDD" id="cd21675">
    <property type="entry name" value="SMP_TEX2"/>
    <property type="match status" value="1"/>
</dbReference>
<keyword evidence="8 10" id="KW-0472">Membrane</keyword>
<dbReference type="EMBL" id="ML119728">
    <property type="protein sequence ID" value="RPA77338.1"/>
    <property type="molecule type" value="Genomic_DNA"/>
</dbReference>
<evidence type="ECO:0000256" key="2">
    <source>
        <dbReference type="ARBA" id="ARBA00022448"/>
    </source>
</evidence>
<feature type="region of interest" description="Disordered" evidence="9">
    <location>
        <begin position="47"/>
        <end position="107"/>
    </location>
</feature>
<feature type="region of interest" description="Disordered" evidence="9">
    <location>
        <begin position="310"/>
        <end position="329"/>
    </location>
</feature>
<dbReference type="SUPFAM" id="SSF50729">
    <property type="entry name" value="PH domain-like"/>
    <property type="match status" value="1"/>
</dbReference>
<gene>
    <name evidence="12" type="ORF">BJ508DRAFT_378980</name>
</gene>
<dbReference type="GO" id="GO:0008289">
    <property type="term" value="F:lipid binding"/>
    <property type="evidence" value="ECO:0007669"/>
    <property type="project" value="UniProtKB-KW"/>
</dbReference>
<keyword evidence="6" id="KW-0445">Lipid transport</keyword>
<name>A0A3N4HXW1_ASCIM</name>
<keyword evidence="7" id="KW-0446">Lipid-binding</keyword>
<dbReference type="PANTHER" id="PTHR13466:SF19">
    <property type="entry name" value="NUCLEUS-VACUOLE JUNCTION PROTEIN 2"/>
    <property type="match status" value="1"/>
</dbReference>
<feature type="compositionally biased region" description="Basic and acidic residues" evidence="9">
    <location>
        <begin position="676"/>
        <end position="688"/>
    </location>
</feature>
<keyword evidence="4" id="KW-0256">Endoplasmic reticulum</keyword>
<dbReference type="PANTHER" id="PTHR13466">
    <property type="entry name" value="TEX2 PROTEIN-RELATED"/>
    <property type="match status" value="1"/>
</dbReference>
<keyword evidence="5 10" id="KW-1133">Transmembrane helix</keyword>
<evidence type="ECO:0000313" key="12">
    <source>
        <dbReference type="EMBL" id="RPA77338.1"/>
    </source>
</evidence>
<dbReference type="GO" id="GO:0032865">
    <property type="term" value="C:ERMES complex"/>
    <property type="evidence" value="ECO:0007669"/>
    <property type="project" value="TreeGrafter"/>
</dbReference>
<feature type="region of interest" description="Disordered" evidence="9">
    <location>
        <begin position="587"/>
        <end position="698"/>
    </location>
</feature>
<evidence type="ECO:0000256" key="8">
    <source>
        <dbReference type="ARBA" id="ARBA00023136"/>
    </source>
</evidence>
<feature type="compositionally biased region" description="Low complexity" evidence="9">
    <location>
        <begin position="156"/>
        <end position="166"/>
    </location>
</feature>
<reference evidence="12 13" key="1">
    <citation type="journal article" date="2018" name="Nat. Ecol. Evol.">
        <title>Pezizomycetes genomes reveal the molecular basis of ectomycorrhizal truffle lifestyle.</title>
        <authorList>
            <person name="Murat C."/>
            <person name="Payen T."/>
            <person name="Noel B."/>
            <person name="Kuo A."/>
            <person name="Morin E."/>
            <person name="Chen J."/>
            <person name="Kohler A."/>
            <person name="Krizsan K."/>
            <person name="Balestrini R."/>
            <person name="Da Silva C."/>
            <person name="Montanini B."/>
            <person name="Hainaut M."/>
            <person name="Levati E."/>
            <person name="Barry K.W."/>
            <person name="Belfiori B."/>
            <person name="Cichocki N."/>
            <person name="Clum A."/>
            <person name="Dockter R.B."/>
            <person name="Fauchery L."/>
            <person name="Guy J."/>
            <person name="Iotti M."/>
            <person name="Le Tacon F."/>
            <person name="Lindquist E.A."/>
            <person name="Lipzen A."/>
            <person name="Malagnac F."/>
            <person name="Mello A."/>
            <person name="Molinier V."/>
            <person name="Miyauchi S."/>
            <person name="Poulain J."/>
            <person name="Riccioni C."/>
            <person name="Rubini A."/>
            <person name="Sitrit Y."/>
            <person name="Splivallo R."/>
            <person name="Traeger S."/>
            <person name="Wang M."/>
            <person name="Zifcakova L."/>
            <person name="Wipf D."/>
            <person name="Zambonelli A."/>
            <person name="Paolocci F."/>
            <person name="Nowrousian M."/>
            <person name="Ottonello S."/>
            <person name="Baldrian P."/>
            <person name="Spatafora J.W."/>
            <person name="Henrissat B."/>
            <person name="Nagy L.G."/>
            <person name="Aury J.M."/>
            <person name="Wincker P."/>
            <person name="Grigoriev I.V."/>
            <person name="Bonfante P."/>
            <person name="Martin F.M."/>
        </authorList>
    </citation>
    <scope>NUCLEOTIDE SEQUENCE [LARGE SCALE GENOMIC DNA]</scope>
    <source>
        <strain evidence="12 13">RN42</strain>
    </source>
</reference>
<dbReference type="STRING" id="1160509.A0A3N4HXW1"/>
<organism evidence="12 13">
    <name type="scientific">Ascobolus immersus RN42</name>
    <dbReference type="NCBI Taxonomy" id="1160509"/>
    <lineage>
        <taxon>Eukaryota</taxon>
        <taxon>Fungi</taxon>
        <taxon>Dikarya</taxon>
        <taxon>Ascomycota</taxon>
        <taxon>Pezizomycotina</taxon>
        <taxon>Pezizomycetes</taxon>
        <taxon>Pezizales</taxon>
        <taxon>Ascobolaceae</taxon>
        <taxon>Ascobolus</taxon>
    </lineage>
</organism>
<feature type="domain" description="SMP-LTD" evidence="11">
    <location>
        <begin position="377"/>
        <end position="574"/>
    </location>
</feature>
<accession>A0A3N4HXW1</accession>
<evidence type="ECO:0000256" key="7">
    <source>
        <dbReference type="ARBA" id="ARBA00023121"/>
    </source>
</evidence>
<evidence type="ECO:0000313" key="13">
    <source>
        <dbReference type="Proteomes" id="UP000275078"/>
    </source>
</evidence>
<dbReference type="OrthoDB" id="26740at2759"/>
<protein>
    <recommendedName>
        <fullName evidence="11">SMP-LTD domain-containing protein</fullName>
    </recommendedName>
</protein>
<proteinExistence type="predicted"/>
<evidence type="ECO:0000256" key="4">
    <source>
        <dbReference type="ARBA" id="ARBA00022824"/>
    </source>
</evidence>
<keyword evidence="2" id="KW-0813">Transport</keyword>
<evidence type="ECO:0000259" key="11">
    <source>
        <dbReference type="PROSITE" id="PS51847"/>
    </source>
</evidence>
<feature type="compositionally biased region" description="Gly residues" evidence="9">
    <location>
        <begin position="167"/>
        <end position="176"/>
    </location>
</feature>
<feature type="transmembrane region" description="Helical" evidence="10">
    <location>
        <begin position="7"/>
        <end position="31"/>
    </location>
</feature>
<evidence type="ECO:0000256" key="9">
    <source>
        <dbReference type="SAM" id="MobiDB-lite"/>
    </source>
</evidence>
<dbReference type="GO" id="GO:1990456">
    <property type="term" value="P:mitochondrion-endoplasmic reticulum membrane tethering"/>
    <property type="evidence" value="ECO:0007669"/>
    <property type="project" value="TreeGrafter"/>
</dbReference>
<keyword evidence="3 10" id="KW-0812">Transmembrane</keyword>
<dbReference type="Proteomes" id="UP000275078">
    <property type="component" value="Unassembled WGS sequence"/>
</dbReference>